<dbReference type="Proteomes" id="UP000805193">
    <property type="component" value="Unassembled WGS sequence"/>
</dbReference>
<keyword evidence="2" id="KW-1185">Reference proteome</keyword>
<accession>A0AC60PHU0</accession>
<comment type="caution">
    <text evidence="1">The sequence shown here is derived from an EMBL/GenBank/DDBJ whole genome shotgun (WGS) entry which is preliminary data.</text>
</comment>
<organism evidence="1 2">
    <name type="scientific">Ixodes persulcatus</name>
    <name type="common">Taiga tick</name>
    <dbReference type="NCBI Taxonomy" id="34615"/>
    <lineage>
        <taxon>Eukaryota</taxon>
        <taxon>Metazoa</taxon>
        <taxon>Ecdysozoa</taxon>
        <taxon>Arthropoda</taxon>
        <taxon>Chelicerata</taxon>
        <taxon>Arachnida</taxon>
        <taxon>Acari</taxon>
        <taxon>Parasitiformes</taxon>
        <taxon>Ixodida</taxon>
        <taxon>Ixodoidea</taxon>
        <taxon>Ixodidae</taxon>
        <taxon>Ixodinae</taxon>
        <taxon>Ixodes</taxon>
    </lineage>
</organism>
<protein>
    <submittedName>
        <fullName evidence="1">Uncharacterized protein</fullName>
    </submittedName>
</protein>
<gene>
    <name evidence="1" type="ORF">HPB47_003676</name>
</gene>
<dbReference type="EMBL" id="JABSTQ010010542">
    <property type="protein sequence ID" value="KAG0420102.1"/>
    <property type="molecule type" value="Genomic_DNA"/>
</dbReference>
<evidence type="ECO:0000313" key="2">
    <source>
        <dbReference type="Proteomes" id="UP000805193"/>
    </source>
</evidence>
<proteinExistence type="predicted"/>
<sequence length="596" mass="64861">EVDMTMAPMIQSYSRMQVGQYGPPIMYVQFGILSGSGVGTSNVFGYILTFDWKVWALILSAIPILALLMALSNWVRSKMTPKELAHEMHDNGWELFRNLLYESSPKDRTQIASRIVLTAWFMAVLVIANSFAGHLKSSMAIKNQPAQVDSVRDVAYAKGRLRPIVWKGSHYEAFLSTSRSPELSRVWQMVSQRNGSQLGKDMFRDEHMIQVLRRQAVLMVDHNSLQITWLYESGLVNKWMTDSLGDWQRCVRQGGGHSANNLTLKDTQASFVLWAMVLGLALVAFTAEMVVGSRIPKHPPVARPLPPKLHRRRMGTAHLRTAYGIAFCQAEGERDDPGSAGAQAECQSLGLGGRLAVVTGGASGIGRSVCMVLAREGATVVAADRNRTGSNETIEMLRQSYNGDHRAIYVDVSNSSSVSNLFEKIESSFPGRKVSVVVHSAGVLGTPGPIEETSDTDFDDVLATDLRGTFLINRASVRHMLANNVMDGTIVNIASDLATSGSAKLPSYSASKGGVGSLTKSVALEVAAKGIRVNAILPGPVDTPMLTNLPEEKVASFDKSAMFRRRARPEEISETIAFMCSPMSSFMTGAAVDVTG</sequence>
<reference evidence="1 2" key="1">
    <citation type="journal article" date="2020" name="Cell">
        <title>Large-Scale Comparative Analyses of Tick Genomes Elucidate Their Genetic Diversity and Vector Capacities.</title>
        <authorList>
            <consortium name="Tick Genome and Microbiome Consortium (TIGMIC)"/>
            <person name="Jia N."/>
            <person name="Wang J."/>
            <person name="Shi W."/>
            <person name="Du L."/>
            <person name="Sun Y."/>
            <person name="Zhan W."/>
            <person name="Jiang J.F."/>
            <person name="Wang Q."/>
            <person name="Zhang B."/>
            <person name="Ji P."/>
            <person name="Bell-Sakyi L."/>
            <person name="Cui X.M."/>
            <person name="Yuan T.T."/>
            <person name="Jiang B.G."/>
            <person name="Yang W.F."/>
            <person name="Lam T.T."/>
            <person name="Chang Q.C."/>
            <person name="Ding S.J."/>
            <person name="Wang X.J."/>
            <person name="Zhu J.G."/>
            <person name="Ruan X.D."/>
            <person name="Zhao L."/>
            <person name="Wei J.T."/>
            <person name="Ye R.Z."/>
            <person name="Que T.C."/>
            <person name="Du C.H."/>
            <person name="Zhou Y.H."/>
            <person name="Cheng J.X."/>
            <person name="Dai P.F."/>
            <person name="Guo W.B."/>
            <person name="Han X.H."/>
            <person name="Huang E.J."/>
            <person name="Li L.F."/>
            <person name="Wei W."/>
            <person name="Gao Y.C."/>
            <person name="Liu J.Z."/>
            <person name="Shao H.Z."/>
            <person name="Wang X."/>
            <person name="Wang C.C."/>
            <person name="Yang T.C."/>
            <person name="Huo Q.B."/>
            <person name="Li W."/>
            <person name="Chen H.Y."/>
            <person name="Chen S.E."/>
            <person name="Zhou L.G."/>
            <person name="Ni X.B."/>
            <person name="Tian J.H."/>
            <person name="Sheng Y."/>
            <person name="Liu T."/>
            <person name="Pan Y.S."/>
            <person name="Xia L.Y."/>
            <person name="Li J."/>
            <person name="Zhao F."/>
            <person name="Cao W.C."/>
        </authorList>
    </citation>
    <scope>NUCLEOTIDE SEQUENCE [LARGE SCALE GENOMIC DNA]</scope>
    <source>
        <strain evidence="1">Iper-2018</strain>
    </source>
</reference>
<feature type="non-terminal residue" evidence="1">
    <location>
        <position position="1"/>
    </location>
</feature>
<name>A0AC60PHU0_IXOPE</name>
<evidence type="ECO:0000313" key="1">
    <source>
        <dbReference type="EMBL" id="KAG0420102.1"/>
    </source>
</evidence>